<sequence>MSHARAGRCLVSMTTSHDTPRFLSVAPGPGTELDARRLLARVPIDQPPGLTGRLINWLSNRLYGQAADNGFAMAANRKVLWATLFHERRVAKFDSLDPLLTSLAEMAVAIEIGCSWCVDFGFFKANGEDLDLAKLAAVPRWREADNLSPLEKQVIEYAIASTATPSAATDEMVVRLREALGDKALIELTMMISVENQRSRFNASLGLVSQGFSASCQLPSNRG</sequence>
<dbReference type="HOGENOM" id="CLU_082760_7_1_11"/>
<evidence type="ECO:0000313" key="3">
    <source>
        <dbReference type="Proteomes" id="UP000007947"/>
    </source>
</evidence>
<reference evidence="2 3" key="1">
    <citation type="submission" date="2011-05" db="EMBL/GenBank/DDBJ databases">
        <title>Whole genome sequence of Microlunatus phosphovorus NM-1.</title>
        <authorList>
            <person name="Hosoyama A."/>
            <person name="Sasaki K."/>
            <person name="Harada T."/>
            <person name="Igarashi R."/>
            <person name="Kawakoshi A."/>
            <person name="Sasagawa M."/>
            <person name="Fukada J."/>
            <person name="Nakamura S."/>
            <person name="Katano Y."/>
            <person name="Hanada S."/>
            <person name="Kamagata Y."/>
            <person name="Nakamura N."/>
            <person name="Yamazaki S."/>
            <person name="Fujita N."/>
        </authorList>
    </citation>
    <scope>NUCLEOTIDE SEQUENCE [LARGE SCALE GENOMIC DNA]</scope>
    <source>
        <strain evidence="3">ATCC 700054 / DSM 10555 / JCM 9379 / NBRC 101784 / NCIMB 13414 / VKM Ac-1990 / NM-1</strain>
    </source>
</reference>
<dbReference type="InterPro" id="IPR003779">
    <property type="entry name" value="CMD-like"/>
</dbReference>
<dbReference type="InterPro" id="IPR029032">
    <property type="entry name" value="AhpD-like"/>
</dbReference>
<accession>F5XJG4</accession>
<dbReference type="AlphaFoldDB" id="F5XJG4"/>
<organism evidence="2 3">
    <name type="scientific">Microlunatus phosphovorus (strain ATCC 700054 / DSM 10555 / JCM 9379 / NBRC 101784 / NCIMB 13414 / VKM Ac-1990 / NM-1)</name>
    <dbReference type="NCBI Taxonomy" id="1032480"/>
    <lineage>
        <taxon>Bacteria</taxon>
        <taxon>Bacillati</taxon>
        <taxon>Actinomycetota</taxon>
        <taxon>Actinomycetes</taxon>
        <taxon>Propionibacteriales</taxon>
        <taxon>Propionibacteriaceae</taxon>
        <taxon>Microlunatus</taxon>
    </lineage>
</organism>
<proteinExistence type="predicted"/>
<evidence type="ECO:0000259" key="1">
    <source>
        <dbReference type="Pfam" id="PF02627"/>
    </source>
</evidence>
<protein>
    <recommendedName>
        <fullName evidence="1">Carboxymuconolactone decarboxylase-like domain-containing protein</fullName>
    </recommendedName>
</protein>
<keyword evidence="3" id="KW-1185">Reference proteome</keyword>
<gene>
    <name evidence="2" type="ordered locus">MLP_28500</name>
</gene>
<dbReference type="eggNOG" id="COG2128">
    <property type="taxonomic scope" value="Bacteria"/>
</dbReference>
<dbReference type="Pfam" id="PF02627">
    <property type="entry name" value="CMD"/>
    <property type="match status" value="1"/>
</dbReference>
<name>F5XJG4_MICPN</name>
<dbReference type="EMBL" id="AP012204">
    <property type="protein sequence ID" value="BAK35864.1"/>
    <property type="molecule type" value="Genomic_DNA"/>
</dbReference>
<dbReference type="PANTHER" id="PTHR34846">
    <property type="entry name" value="4-CARBOXYMUCONOLACTONE DECARBOXYLASE FAMILY PROTEIN (AFU_ORTHOLOGUE AFUA_6G11590)"/>
    <property type="match status" value="1"/>
</dbReference>
<dbReference type="SUPFAM" id="SSF69118">
    <property type="entry name" value="AhpD-like"/>
    <property type="match status" value="1"/>
</dbReference>
<dbReference type="Proteomes" id="UP000007947">
    <property type="component" value="Chromosome"/>
</dbReference>
<dbReference type="PANTHER" id="PTHR34846:SF10">
    <property type="entry name" value="CYTOPLASMIC PROTEIN"/>
    <property type="match status" value="1"/>
</dbReference>
<feature type="domain" description="Carboxymuconolactone decarboxylase-like" evidence="1">
    <location>
        <begin position="91"/>
        <end position="158"/>
    </location>
</feature>
<dbReference type="KEGG" id="mph:MLP_28500"/>
<dbReference type="STRING" id="1032480.MLP_28500"/>
<evidence type="ECO:0000313" key="2">
    <source>
        <dbReference type="EMBL" id="BAK35864.1"/>
    </source>
</evidence>
<dbReference type="Gene3D" id="1.20.1290.10">
    <property type="entry name" value="AhpD-like"/>
    <property type="match status" value="1"/>
</dbReference>
<dbReference type="GO" id="GO:0051920">
    <property type="term" value="F:peroxiredoxin activity"/>
    <property type="evidence" value="ECO:0007669"/>
    <property type="project" value="InterPro"/>
</dbReference>